<dbReference type="GO" id="GO:0006633">
    <property type="term" value="P:fatty acid biosynthetic process"/>
    <property type="evidence" value="ECO:0007669"/>
    <property type="project" value="InterPro"/>
</dbReference>
<proteinExistence type="inferred from homology"/>
<dbReference type="STRING" id="1293890.TALK_11435"/>
<dbReference type="PANTHER" id="PTHR11712">
    <property type="entry name" value="POLYKETIDE SYNTHASE-RELATED"/>
    <property type="match status" value="1"/>
</dbReference>
<dbReference type="RefSeq" id="WP_085618944.1">
    <property type="nucleotide sequence ID" value="NZ_JFKB01000007.1"/>
</dbReference>
<dbReference type="EMBL" id="JFKB01000007">
    <property type="protein sequence ID" value="OSQ47675.1"/>
    <property type="molecule type" value="Genomic_DNA"/>
</dbReference>
<dbReference type="PANTHER" id="PTHR11712:SF320">
    <property type="entry name" value="BETA-KETOACYL SYNTHASE"/>
    <property type="match status" value="1"/>
</dbReference>
<dbReference type="InterPro" id="IPR014031">
    <property type="entry name" value="Ketoacyl_synth_C"/>
</dbReference>
<dbReference type="SMART" id="SM00825">
    <property type="entry name" value="PKS_KS"/>
    <property type="match status" value="1"/>
</dbReference>
<feature type="domain" description="Ketosynthase family 3 (KS3)" evidence="4">
    <location>
        <begin position="1"/>
        <end position="397"/>
    </location>
</feature>
<name>A0A1Y2LAM4_9PROT</name>
<keyword evidence="2 3" id="KW-0808">Transferase</keyword>
<gene>
    <name evidence="5" type="ORF">TALK_11435</name>
</gene>
<reference evidence="5 6" key="1">
    <citation type="submission" date="2014-03" db="EMBL/GenBank/DDBJ databases">
        <title>The draft genome sequence of Thalassospira alkalitolerans JCM 18968.</title>
        <authorList>
            <person name="Lai Q."/>
            <person name="Shao Z."/>
        </authorList>
    </citation>
    <scope>NUCLEOTIDE SEQUENCE [LARGE SCALE GENOMIC DNA]</scope>
    <source>
        <strain evidence="5 6">JCM 18968</strain>
    </source>
</reference>
<evidence type="ECO:0000256" key="2">
    <source>
        <dbReference type="ARBA" id="ARBA00022679"/>
    </source>
</evidence>
<keyword evidence="6" id="KW-1185">Reference proteome</keyword>
<dbReference type="GO" id="GO:0005829">
    <property type="term" value="C:cytosol"/>
    <property type="evidence" value="ECO:0007669"/>
    <property type="project" value="TreeGrafter"/>
</dbReference>
<dbReference type="InterPro" id="IPR018201">
    <property type="entry name" value="Ketoacyl_synth_AS"/>
</dbReference>
<dbReference type="PROSITE" id="PS00606">
    <property type="entry name" value="KS3_1"/>
    <property type="match status" value="1"/>
</dbReference>
<dbReference type="InterPro" id="IPR020841">
    <property type="entry name" value="PKS_Beta-ketoAc_synthase_dom"/>
</dbReference>
<comment type="similarity">
    <text evidence="1 3">Belongs to the thiolase-like superfamily. Beta-ketoacyl-ACP synthases family.</text>
</comment>
<dbReference type="Pfam" id="PF00109">
    <property type="entry name" value="ketoacyl-synt"/>
    <property type="match status" value="1"/>
</dbReference>
<evidence type="ECO:0000313" key="6">
    <source>
        <dbReference type="Proteomes" id="UP000193396"/>
    </source>
</evidence>
<protein>
    <recommendedName>
        <fullName evidence="4">Ketosynthase family 3 (KS3) domain-containing protein</fullName>
    </recommendedName>
</protein>
<dbReference type="Proteomes" id="UP000193396">
    <property type="component" value="Unassembled WGS sequence"/>
</dbReference>
<sequence>MTFGPLYLSALGIVSALGTGIDETRTTLRGDRVADMIARDGFMASGSTILGTVTQAPAKLPEHLTRHDTRNNRLLWAATCQIRDQITDLIATTGKDRIGIVMGTSTSGIEEGTTDYQATLDQGTFPEGFLYSHQEIGSPADFLREAFDLGGPAYVISTACSSSAKAFAASARLIKAGLCDAVLVGGVDSLCRLTVRGFDALQSISAGVCNPMSIHRDGINIGEGAALFILRRDAGEVELLGVGESSDAHHPNAPHPDGKGAALAMQNALANANVTASDIAYINLHGTATPLNDGMEARAVCDVLGPDVPASSTKPMTGHTLGAAGAIEAAILWLSLSDAPDRASLPRHIWDGKKDADIPELQLINDTNAHLAPMDRYAMMSNSFAFGGSNVSVILGRGWQRGKPA</sequence>
<evidence type="ECO:0000256" key="3">
    <source>
        <dbReference type="RuleBase" id="RU003694"/>
    </source>
</evidence>
<dbReference type="Gene3D" id="3.40.47.10">
    <property type="match status" value="1"/>
</dbReference>
<dbReference type="SUPFAM" id="SSF53901">
    <property type="entry name" value="Thiolase-like"/>
    <property type="match status" value="1"/>
</dbReference>
<dbReference type="AlphaFoldDB" id="A0A1Y2LAM4"/>
<evidence type="ECO:0000313" key="5">
    <source>
        <dbReference type="EMBL" id="OSQ47675.1"/>
    </source>
</evidence>
<dbReference type="Pfam" id="PF02801">
    <property type="entry name" value="Ketoacyl-synt_C"/>
    <property type="match status" value="1"/>
</dbReference>
<evidence type="ECO:0000256" key="1">
    <source>
        <dbReference type="ARBA" id="ARBA00008467"/>
    </source>
</evidence>
<evidence type="ECO:0000259" key="4">
    <source>
        <dbReference type="PROSITE" id="PS52004"/>
    </source>
</evidence>
<dbReference type="PROSITE" id="PS52004">
    <property type="entry name" value="KS3_2"/>
    <property type="match status" value="1"/>
</dbReference>
<comment type="caution">
    <text evidence="5">The sequence shown here is derived from an EMBL/GenBank/DDBJ whole genome shotgun (WGS) entry which is preliminary data.</text>
</comment>
<organism evidence="5 6">
    <name type="scientific">Thalassospira alkalitolerans</name>
    <dbReference type="NCBI Taxonomy" id="1293890"/>
    <lineage>
        <taxon>Bacteria</taxon>
        <taxon>Pseudomonadati</taxon>
        <taxon>Pseudomonadota</taxon>
        <taxon>Alphaproteobacteria</taxon>
        <taxon>Rhodospirillales</taxon>
        <taxon>Thalassospiraceae</taxon>
        <taxon>Thalassospira</taxon>
    </lineage>
</organism>
<accession>A0A1Y2LAM4</accession>
<dbReference type="InterPro" id="IPR014030">
    <property type="entry name" value="Ketoacyl_synth_N"/>
</dbReference>
<dbReference type="OrthoDB" id="9808669at2"/>
<dbReference type="InterPro" id="IPR016039">
    <property type="entry name" value="Thiolase-like"/>
</dbReference>
<dbReference type="InterPro" id="IPR000794">
    <property type="entry name" value="Beta-ketoacyl_synthase"/>
</dbReference>
<dbReference type="NCBIfam" id="NF006618">
    <property type="entry name" value="PRK09185.1"/>
    <property type="match status" value="1"/>
</dbReference>
<dbReference type="GO" id="GO:0004315">
    <property type="term" value="F:3-oxoacyl-[acyl-carrier-protein] synthase activity"/>
    <property type="evidence" value="ECO:0007669"/>
    <property type="project" value="InterPro"/>
</dbReference>